<dbReference type="InterPro" id="IPR028082">
    <property type="entry name" value="Peripla_BP_I"/>
</dbReference>
<dbReference type="Proteomes" id="UP000280296">
    <property type="component" value="Unassembled WGS sequence"/>
</dbReference>
<proteinExistence type="predicted"/>
<dbReference type="EMBL" id="RYZH01000020">
    <property type="protein sequence ID" value="RUL87499.1"/>
    <property type="molecule type" value="Genomic_DNA"/>
</dbReference>
<feature type="region of interest" description="Disordered" evidence="1">
    <location>
        <begin position="439"/>
        <end position="460"/>
    </location>
</feature>
<evidence type="ECO:0000313" key="3">
    <source>
        <dbReference type="EMBL" id="RUL87499.1"/>
    </source>
</evidence>
<dbReference type="Gene3D" id="3.40.50.2300">
    <property type="match status" value="2"/>
</dbReference>
<dbReference type="GO" id="GO:0006865">
    <property type="term" value="P:amino acid transport"/>
    <property type="evidence" value="ECO:0007669"/>
    <property type="project" value="InterPro"/>
</dbReference>
<reference evidence="3 4" key="2">
    <citation type="submission" date="2019-01" db="EMBL/GenBank/DDBJ databases">
        <title>Tautonia sociabilis, a novel thermotolerant planctomycete of Isosphaeraceae family, isolated from a 4000 m deep subterranean habitat.</title>
        <authorList>
            <person name="Kovaleva O.L."/>
            <person name="Elcheninov A.G."/>
            <person name="Van Heerden E."/>
            <person name="Toshchakov S.V."/>
            <person name="Novikov A."/>
            <person name="Bonch-Osmolovskaya E.A."/>
            <person name="Kublanov I.V."/>
        </authorList>
    </citation>
    <scope>NUCLEOTIDE SEQUENCE [LARGE SCALE GENOMIC DNA]</scope>
    <source>
        <strain evidence="3 4">GM2012</strain>
    </source>
</reference>
<keyword evidence="2" id="KW-1133">Transmembrane helix</keyword>
<dbReference type="CDD" id="cd06355">
    <property type="entry name" value="PBP1_FmdD-like"/>
    <property type="match status" value="1"/>
</dbReference>
<dbReference type="OrthoDB" id="6111975at2"/>
<keyword evidence="2" id="KW-0472">Membrane</keyword>
<dbReference type="SUPFAM" id="SSF53822">
    <property type="entry name" value="Periplasmic binding protein-like I"/>
    <property type="match status" value="1"/>
</dbReference>
<feature type="transmembrane region" description="Helical" evidence="2">
    <location>
        <begin position="9"/>
        <end position="31"/>
    </location>
</feature>
<protein>
    <submittedName>
        <fullName evidence="3">ABC transporter substrate-binding protein</fullName>
    </submittedName>
</protein>
<dbReference type="PANTHER" id="PTHR47628">
    <property type="match status" value="1"/>
</dbReference>
<dbReference type="Pfam" id="PF13433">
    <property type="entry name" value="Peripla_BP_5"/>
    <property type="match status" value="1"/>
</dbReference>
<dbReference type="PRINTS" id="PR00337">
    <property type="entry name" value="LEUILEVALBP"/>
</dbReference>
<evidence type="ECO:0000256" key="2">
    <source>
        <dbReference type="SAM" id="Phobius"/>
    </source>
</evidence>
<dbReference type="InterPro" id="IPR000709">
    <property type="entry name" value="Leu_Ile_Val-bd"/>
</dbReference>
<comment type="caution">
    <text evidence="3">The sequence shown here is derived from an EMBL/GenBank/DDBJ whole genome shotgun (WGS) entry which is preliminary data.</text>
</comment>
<dbReference type="PANTHER" id="PTHR47628:SF1">
    <property type="entry name" value="ALIPHATIC AMIDASE EXPRESSION-REGULATING PROTEIN"/>
    <property type="match status" value="1"/>
</dbReference>
<evidence type="ECO:0000313" key="4">
    <source>
        <dbReference type="Proteomes" id="UP000280296"/>
    </source>
</evidence>
<keyword evidence="2" id="KW-0812">Transmembrane</keyword>
<dbReference type="InterPro" id="IPR017777">
    <property type="entry name" value="ABC_urea-bd_UrtA"/>
</dbReference>
<name>A0A432MJS3_9BACT</name>
<organism evidence="3 4">
    <name type="scientific">Tautonia sociabilis</name>
    <dbReference type="NCBI Taxonomy" id="2080755"/>
    <lineage>
        <taxon>Bacteria</taxon>
        <taxon>Pseudomonadati</taxon>
        <taxon>Planctomycetota</taxon>
        <taxon>Planctomycetia</taxon>
        <taxon>Isosphaerales</taxon>
        <taxon>Isosphaeraceae</taxon>
        <taxon>Tautonia</taxon>
    </lineage>
</organism>
<evidence type="ECO:0000256" key="1">
    <source>
        <dbReference type="SAM" id="MobiDB-lite"/>
    </source>
</evidence>
<gene>
    <name evidence="3" type="ORF">TsocGM_11705</name>
</gene>
<dbReference type="AlphaFoldDB" id="A0A432MJS3"/>
<reference evidence="3 4" key="1">
    <citation type="submission" date="2018-12" db="EMBL/GenBank/DDBJ databases">
        <authorList>
            <person name="Toschakov S.V."/>
        </authorList>
    </citation>
    <scope>NUCLEOTIDE SEQUENCE [LARGE SCALE GENOMIC DNA]</scope>
    <source>
        <strain evidence="3 4">GM2012</strain>
    </source>
</reference>
<sequence length="460" mass="49837">MGDATMKWFWARIAVGVGLLAVLGGLVWWGWSAASARVGGGPIVVGILHSRTGPMAVSERGVIDATVLALEEINQGGGILGREVRWVIADGASDETTFAREAARLIDDEGVSVLFGCWTSASRKAVRPVVEQRDHLLIYPVQYEGCEESPNIVYLGAAPNQQIIPAVAWAMEHLGRSFYLVGSDYIFPRVANTIIRDQVEALGGEIAGEAYLPLGESDVSEVVARIVAAKPAAILNTINGETNAPFFEALSQAAGPGDPIPTISFSVGEPELRQLGLPKSMAGHYAAWNYFESLDRPSNRAFLSAFRARYGPDRSLGDPMEAAYCGVALWARAVAEAGNEHPREVRREMQRQSLDAPEGIVSIDPETQHAWKVVRIGRARPDGQFDVVWTSGRPIRPIPFPLFRSQAEWERLVDDLGRSWGGRWSNPGRSIEFVRAEADREGADAGLATPSAEGAEADQL</sequence>
<keyword evidence="4" id="KW-1185">Reference proteome</keyword>
<accession>A0A432MJS3</accession>